<reference evidence="1 2" key="1">
    <citation type="submission" date="2012-02" db="EMBL/GenBank/DDBJ databases">
        <title>Complete genome sequence of Phycisphaera mikurensis NBRC 102666.</title>
        <authorList>
            <person name="Ankai A."/>
            <person name="Hosoyama A."/>
            <person name="Terui Y."/>
            <person name="Sekine M."/>
            <person name="Fukai R."/>
            <person name="Kato Y."/>
            <person name="Nakamura S."/>
            <person name="Yamada-Narita S."/>
            <person name="Kawakoshi A."/>
            <person name="Fukunaga Y."/>
            <person name="Yamazaki S."/>
            <person name="Fujita N."/>
        </authorList>
    </citation>
    <scope>NUCLEOTIDE SEQUENCE [LARGE SCALE GENOMIC DNA]</scope>
    <source>
        <strain evidence="2">NBRC 102666 / KCTC 22515 / FYK2301M01</strain>
    </source>
</reference>
<dbReference type="HOGENOM" id="CLU_1720648_0_0_0"/>
<dbReference type="STRING" id="1142394.PSMK_31060"/>
<name>I0IJ27_PHYMF</name>
<dbReference type="PROSITE" id="PS51257">
    <property type="entry name" value="PROKAR_LIPOPROTEIN"/>
    <property type="match status" value="1"/>
</dbReference>
<proteinExistence type="predicted"/>
<accession>I0IJ27</accession>
<sequence length="152" mass="16356">MSRVLLPLLIAQLLAAGCSPYALRGRVVEGAPAGVEVVRADDPRLVSRPPLPEVRLALAENPQRLNRRDAGNAVSGPDGWFELRPDVAGAGVLRIDAGLEARRQGFAPAVGFFPLPGRGKRVLVTMPVGRDRSASPTDFLDETLRQARPYLD</sequence>
<dbReference type="AlphaFoldDB" id="I0IJ27"/>
<dbReference type="RefSeq" id="WP_014438469.1">
    <property type="nucleotide sequence ID" value="NC_017080.1"/>
</dbReference>
<evidence type="ECO:0008006" key="3">
    <source>
        <dbReference type="Google" id="ProtNLM"/>
    </source>
</evidence>
<dbReference type="Proteomes" id="UP000007881">
    <property type="component" value="Chromosome"/>
</dbReference>
<keyword evidence="2" id="KW-1185">Reference proteome</keyword>
<dbReference type="EMBL" id="AP012338">
    <property type="protein sequence ID" value="BAM05265.1"/>
    <property type="molecule type" value="Genomic_DNA"/>
</dbReference>
<evidence type="ECO:0000313" key="1">
    <source>
        <dbReference type="EMBL" id="BAM05265.1"/>
    </source>
</evidence>
<evidence type="ECO:0000313" key="2">
    <source>
        <dbReference type="Proteomes" id="UP000007881"/>
    </source>
</evidence>
<protein>
    <recommendedName>
        <fullName evidence="3">Lipoprotein</fullName>
    </recommendedName>
</protein>
<dbReference type="KEGG" id="phm:PSMK_31060"/>
<gene>
    <name evidence="1" type="ordered locus">PSMK_31060</name>
</gene>
<organism evidence="1 2">
    <name type="scientific">Phycisphaera mikurensis (strain NBRC 102666 / KCTC 22515 / FYK2301M01)</name>
    <dbReference type="NCBI Taxonomy" id="1142394"/>
    <lineage>
        <taxon>Bacteria</taxon>
        <taxon>Pseudomonadati</taxon>
        <taxon>Planctomycetota</taxon>
        <taxon>Phycisphaerae</taxon>
        <taxon>Phycisphaerales</taxon>
        <taxon>Phycisphaeraceae</taxon>
        <taxon>Phycisphaera</taxon>
    </lineage>
</organism>